<dbReference type="Pfam" id="PF13454">
    <property type="entry name" value="NAD_binding_9"/>
    <property type="match status" value="1"/>
</dbReference>
<sequence>MTDFVPRADLDVVIVGAGPRGLSVLERLVARLTDSPREGEVQVHVFDPDEPGAGRIWRTSQSTCFLMNTAAGEVSVFSAASDGGPVRAGFGPSFADWLSTHPRWSHIGPDDYGPRAVYGEYLRMAYEAIVANAPEGVTVRHVPEKAVALARQFGLTTVTGSGGTAVTADKVVLTTGHPRVRPDDGEKELLTFARHRTGLTYLRGDSAADMPLGVIAPGEQVGVIGLGLTFFDVMAELTVGRGGRFVERDGRTEYLPSGLEPHLVAGSRSGLVMLARGRNQKPPTYRYQPKFVTEAAIMRARRGAQRVTGSAQLDFVRDVLSLLRLEIEHVYYATHVRRRQGEEAAARFAESHLGSADREALLAEWGLSDVPPLDLERMARPFGDLSFDGPGAFHDALLELLREDVAEAKEGNVDNPLKASLDILRDTRSMVRQAVDFAGLRPESHREFVTWFNPINTMVSAGPPWLRVEQASAVIRAGLLTVVGPETSVRADHVSGAFVLESPRVAGSRREVTTLVDARIPRPTLSSNSDALMAGLLADGLITELVNTDSATGERFPAGSVAVTRRPFHVVDVLGNPDPDLYALGVPTENTRWFTQIGNGRPGPMTGFHTDADGIAEDVLRHRAVLRAPVTPTPPVTPAVPHPAAAI</sequence>
<dbReference type="OrthoDB" id="3653265at2"/>
<dbReference type="AlphaFoldDB" id="A0A1G7ULS1"/>
<evidence type="ECO:0000313" key="3">
    <source>
        <dbReference type="Proteomes" id="UP000199623"/>
    </source>
</evidence>
<dbReference type="Gene3D" id="3.50.50.60">
    <property type="entry name" value="FAD/NAD(P)-binding domain"/>
    <property type="match status" value="1"/>
</dbReference>
<name>A0A1G7ULS1_9PSEU</name>
<protein>
    <submittedName>
        <fullName evidence="2">Methylaspartate mutase epsilon subunit</fullName>
    </submittedName>
</protein>
<dbReference type="SUPFAM" id="SSF51905">
    <property type="entry name" value="FAD/NAD(P)-binding domain"/>
    <property type="match status" value="1"/>
</dbReference>
<dbReference type="PANTHER" id="PTHR40254">
    <property type="entry name" value="BLR0577 PROTEIN"/>
    <property type="match status" value="1"/>
</dbReference>
<reference evidence="3" key="1">
    <citation type="submission" date="2016-10" db="EMBL/GenBank/DDBJ databases">
        <authorList>
            <person name="Varghese N."/>
            <person name="Submissions S."/>
        </authorList>
    </citation>
    <scope>NUCLEOTIDE SEQUENCE [LARGE SCALE GENOMIC DNA]</scope>
    <source>
        <strain evidence="3">CGMCC 4.3506</strain>
    </source>
</reference>
<dbReference type="PANTHER" id="PTHR40254:SF1">
    <property type="entry name" value="BLR0577 PROTEIN"/>
    <property type="match status" value="1"/>
</dbReference>
<evidence type="ECO:0000259" key="1">
    <source>
        <dbReference type="Pfam" id="PF13454"/>
    </source>
</evidence>
<proteinExistence type="predicted"/>
<feature type="domain" description="FAD-dependent urate hydroxylase HpyO/Asp monooxygenase CreE-like FAD/NAD(P)-binding" evidence="1">
    <location>
        <begin position="13"/>
        <end position="177"/>
    </location>
</feature>
<dbReference type="InterPro" id="IPR036188">
    <property type="entry name" value="FAD/NAD-bd_sf"/>
</dbReference>
<evidence type="ECO:0000313" key="2">
    <source>
        <dbReference type="EMBL" id="SDG48555.1"/>
    </source>
</evidence>
<organism evidence="2 3">
    <name type="scientific">Lentzea fradiae</name>
    <dbReference type="NCBI Taxonomy" id="200378"/>
    <lineage>
        <taxon>Bacteria</taxon>
        <taxon>Bacillati</taxon>
        <taxon>Actinomycetota</taxon>
        <taxon>Actinomycetes</taxon>
        <taxon>Pseudonocardiales</taxon>
        <taxon>Pseudonocardiaceae</taxon>
        <taxon>Lentzea</taxon>
    </lineage>
</organism>
<dbReference type="RefSeq" id="WP_090051477.1">
    <property type="nucleotide sequence ID" value="NZ_FNCC01000008.1"/>
</dbReference>
<gene>
    <name evidence="2" type="ORF">SAMN05216553_108289</name>
</gene>
<keyword evidence="3" id="KW-1185">Reference proteome</keyword>
<dbReference type="STRING" id="200378.SAMN05216553_108289"/>
<dbReference type="EMBL" id="FNCC01000008">
    <property type="protein sequence ID" value="SDG48555.1"/>
    <property type="molecule type" value="Genomic_DNA"/>
</dbReference>
<dbReference type="InterPro" id="IPR052189">
    <property type="entry name" value="L-asp_N-monooxygenase_NS-form"/>
</dbReference>
<dbReference type="InterPro" id="IPR038732">
    <property type="entry name" value="HpyO/CreE_NAD-binding"/>
</dbReference>
<accession>A0A1G7ULS1</accession>
<dbReference type="Proteomes" id="UP000199623">
    <property type="component" value="Unassembled WGS sequence"/>
</dbReference>